<dbReference type="EMBL" id="CAUJNA010002613">
    <property type="protein sequence ID" value="CAJ1393643.1"/>
    <property type="molecule type" value="Genomic_DNA"/>
</dbReference>
<gene>
    <name evidence="3" type="ORF">EVOR1521_LOCUS18468</name>
</gene>
<protein>
    <submittedName>
        <fullName evidence="3">Uncharacterized protein</fullName>
    </submittedName>
</protein>
<accession>A0AA36IVH5</accession>
<comment type="caution">
    <text evidence="3">The sequence shown here is derived from an EMBL/GenBank/DDBJ whole genome shotgun (WGS) entry which is preliminary data.</text>
</comment>
<evidence type="ECO:0000313" key="3">
    <source>
        <dbReference type="EMBL" id="CAJ1393643.1"/>
    </source>
</evidence>
<keyword evidence="4" id="KW-1185">Reference proteome</keyword>
<evidence type="ECO:0000256" key="1">
    <source>
        <dbReference type="SAM" id="MobiDB-lite"/>
    </source>
</evidence>
<keyword evidence="2" id="KW-0812">Transmembrane</keyword>
<feature type="region of interest" description="Disordered" evidence="1">
    <location>
        <begin position="222"/>
        <end position="243"/>
    </location>
</feature>
<keyword evidence="2" id="KW-0472">Membrane</keyword>
<dbReference type="AlphaFoldDB" id="A0AA36IVH5"/>
<organism evidence="3 4">
    <name type="scientific">Effrenium voratum</name>
    <dbReference type="NCBI Taxonomy" id="2562239"/>
    <lineage>
        <taxon>Eukaryota</taxon>
        <taxon>Sar</taxon>
        <taxon>Alveolata</taxon>
        <taxon>Dinophyceae</taxon>
        <taxon>Suessiales</taxon>
        <taxon>Symbiodiniaceae</taxon>
        <taxon>Effrenium</taxon>
    </lineage>
</organism>
<sequence length="360" mass="39428">MFSYSQASELIATAVLFGLILAGPIMFITAFSLNDSGNLEQSMTILQQVQASADLGSLFCGLIFLGCLVLLRHYWCFKCPGKQLVALYGLVLMCYAGVSLAINPWVSSLACQDYIYNSRTPVIVAFGWLQNCASLLLLVLQFILVCNGPISHERPMMGLMMGSACLILALLPAIFATPNTVNEICGKEPESLPLCLNVGWSCVKLAVALVLAICGLRRTRSEEEPESSENSEMESEASSIPESPADRWTEWNRLVPTGIILTVTIMNIVKIMTQVINAAQVHFSMNKNQGSFAAMLLLESVLEHGQGMVLAAALFFDSNFTSLLLRIVPRLCPFCTPRRPKAKGESWYRGWAPVCTPDVE</sequence>
<keyword evidence="2" id="KW-1133">Transmembrane helix</keyword>
<feature type="transmembrane region" description="Helical" evidence="2">
    <location>
        <begin position="12"/>
        <end position="33"/>
    </location>
</feature>
<reference evidence="3" key="1">
    <citation type="submission" date="2023-08" db="EMBL/GenBank/DDBJ databases">
        <authorList>
            <person name="Chen Y."/>
            <person name="Shah S."/>
            <person name="Dougan E. K."/>
            <person name="Thang M."/>
            <person name="Chan C."/>
        </authorList>
    </citation>
    <scope>NUCLEOTIDE SEQUENCE</scope>
</reference>
<proteinExistence type="predicted"/>
<feature type="transmembrane region" description="Helical" evidence="2">
    <location>
        <begin position="122"/>
        <end position="145"/>
    </location>
</feature>
<feature type="transmembrane region" description="Helical" evidence="2">
    <location>
        <begin position="198"/>
        <end position="216"/>
    </location>
</feature>
<feature type="compositionally biased region" description="Acidic residues" evidence="1">
    <location>
        <begin position="223"/>
        <end position="235"/>
    </location>
</feature>
<dbReference type="Proteomes" id="UP001178507">
    <property type="component" value="Unassembled WGS sequence"/>
</dbReference>
<name>A0AA36IVH5_9DINO</name>
<evidence type="ECO:0000256" key="2">
    <source>
        <dbReference type="SAM" id="Phobius"/>
    </source>
</evidence>
<evidence type="ECO:0000313" key="4">
    <source>
        <dbReference type="Proteomes" id="UP001178507"/>
    </source>
</evidence>
<feature type="transmembrane region" description="Helical" evidence="2">
    <location>
        <begin position="157"/>
        <end position="178"/>
    </location>
</feature>
<feature type="transmembrane region" description="Helical" evidence="2">
    <location>
        <begin position="83"/>
        <end position="102"/>
    </location>
</feature>
<feature type="transmembrane region" description="Helical" evidence="2">
    <location>
        <begin position="53"/>
        <end position="71"/>
    </location>
</feature>